<dbReference type="InterPro" id="IPR050131">
    <property type="entry name" value="Peptidase_S8_subtilisin-like"/>
</dbReference>
<evidence type="ECO:0000256" key="3">
    <source>
        <dbReference type="ARBA" id="ARBA00022729"/>
    </source>
</evidence>
<feature type="chain" id="PRO_5042503513" evidence="7">
    <location>
        <begin position="16"/>
        <end position="268"/>
    </location>
</feature>
<reference evidence="10" key="1">
    <citation type="submission" date="2023-06" db="EMBL/GenBank/DDBJ databases">
        <title>Conoideocrella luteorostrata (Hypocreales: Clavicipitaceae), a potential biocontrol fungus for elongate hemlock scale in United States Christmas tree production areas.</title>
        <authorList>
            <person name="Barrett H."/>
            <person name="Lovett B."/>
            <person name="Macias A.M."/>
            <person name="Stajich J.E."/>
            <person name="Kasson M.T."/>
        </authorList>
    </citation>
    <scope>NUCLEOTIDE SEQUENCE</scope>
    <source>
        <strain evidence="10">ARSEF 14590</strain>
    </source>
</reference>
<evidence type="ECO:0000256" key="1">
    <source>
        <dbReference type="ARBA" id="ARBA00011073"/>
    </source>
</evidence>
<dbReference type="SUPFAM" id="SSF54897">
    <property type="entry name" value="Protease propeptides/inhibitors"/>
    <property type="match status" value="1"/>
</dbReference>
<accession>A0AAJ0FUR4</accession>
<dbReference type="PROSITE" id="PS00137">
    <property type="entry name" value="SUBTILASE_HIS"/>
    <property type="match status" value="1"/>
</dbReference>
<comment type="caution">
    <text evidence="6">Lacks conserved residue(s) required for the propagation of feature annotation.</text>
</comment>
<dbReference type="AlphaFoldDB" id="A0AAJ0FUR4"/>
<dbReference type="PRINTS" id="PR00723">
    <property type="entry name" value="SUBTILISIN"/>
</dbReference>
<dbReference type="PANTHER" id="PTHR43806">
    <property type="entry name" value="PEPTIDASE S8"/>
    <property type="match status" value="1"/>
</dbReference>
<feature type="domain" description="Inhibitor I9" evidence="9">
    <location>
        <begin position="39"/>
        <end position="101"/>
    </location>
</feature>
<evidence type="ECO:0000313" key="10">
    <source>
        <dbReference type="EMBL" id="KAK2589785.1"/>
    </source>
</evidence>
<dbReference type="GO" id="GO:0005576">
    <property type="term" value="C:extracellular region"/>
    <property type="evidence" value="ECO:0007669"/>
    <property type="project" value="UniProtKB-ARBA"/>
</dbReference>
<dbReference type="Pfam" id="PF00082">
    <property type="entry name" value="Peptidase_S8"/>
    <property type="match status" value="1"/>
</dbReference>
<evidence type="ECO:0000313" key="11">
    <source>
        <dbReference type="Proteomes" id="UP001251528"/>
    </source>
</evidence>
<dbReference type="InterPro" id="IPR036852">
    <property type="entry name" value="Peptidase_S8/S53_dom_sf"/>
</dbReference>
<dbReference type="PROSITE" id="PS51892">
    <property type="entry name" value="SUBTILASE"/>
    <property type="match status" value="1"/>
</dbReference>
<dbReference type="InterPro" id="IPR022398">
    <property type="entry name" value="Peptidase_S8_His-AS"/>
</dbReference>
<gene>
    <name evidence="10" type="ORF">QQS21_012536</name>
</gene>
<evidence type="ECO:0000256" key="5">
    <source>
        <dbReference type="ARBA" id="ARBA00022825"/>
    </source>
</evidence>
<dbReference type="InterPro" id="IPR037045">
    <property type="entry name" value="S8pro/Inhibitor_I9_sf"/>
</dbReference>
<dbReference type="InterPro" id="IPR015500">
    <property type="entry name" value="Peptidase_S8_subtilisin-rel"/>
</dbReference>
<dbReference type="PROSITE" id="PS00136">
    <property type="entry name" value="SUBTILASE_ASP"/>
    <property type="match status" value="1"/>
</dbReference>
<dbReference type="EMBL" id="JASWJB010000554">
    <property type="protein sequence ID" value="KAK2589785.1"/>
    <property type="molecule type" value="Genomic_DNA"/>
</dbReference>
<dbReference type="SUPFAM" id="SSF52743">
    <property type="entry name" value="Subtilisin-like"/>
    <property type="match status" value="1"/>
</dbReference>
<dbReference type="Proteomes" id="UP001251528">
    <property type="component" value="Unassembled WGS sequence"/>
</dbReference>
<keyword evidence="5" id="KW-0720">Serine protease</keyword>
<keyword evidence="4" id="KW-0378">Hydrolase</keyword>
<feature type="domain" description="Peptidase S8/S53" evidence="8">
    <location>
        <begin position="185"/>
        <end position="266"/>
    </location>
</feature>
<comment type="similarity">
    <text evidence="1 6">Belongs to the peptidase S8 family.</text>
</comment>
<evidence type="ECO:0000256" key="7">
    <source>
        <dbReference type="SAM" id="SignalP"/>
    </source>
</evidence>
<dbReference type="InterPro" id="IPR000209">
    <property type="entry name" value="Peptidase_S8/S53_dom"/>
</dbReference>
<proteinExistence type="inferred from homology"/>
<name>A0AAJ0FUR4_9HYPO</name>
<sequence>MHLAIFCVFLPFGLATTLKQLPPTDEFDTAGAAPIKASYIVEMKSEFDSVESILSSVGDSSADKYLDAFNGFVASLTDNQLKMLQANPKVKHIEANTRFQIEFSEMSKVAHKQSTFGDVVSIKQNPPSSQTMQWGYKSFIPWTKETKMYKKKESLLFEKDAEWNLARISHRKPKRTSYVYDKSAGSGTCVYVIDSGIDTSHPLFEGRAKFVKSFLRDSKLSYKDYPQKDMFGHGTHVAGIIGSSTFGVAKNTTLYSLKVTDKNGGGEA</sequence>
<evidence type="ECO:0000256" key="4">
    <source>
        <dbReference type="ARBA" id="ARBA00022801"/>
    </source>
</evidence>
<evidence type="ECO:0000256" key="6">
    <source>
        <dbReference type="PROSITE-ProRule" id="PRU01240"/>
    </source>
</evidence>
<dbReference type="InterPro" id="IPR023827">
    <property type="entry name" value="Peptidase_S8_Asp-AS"/>
</dbReference>
<dbReference type="PANTHER" id="PTHR43806:SF58">
    <property type="entry name" value="ALKALINE PROTEASE 1-RELATED"/>
    <property type="match status" value="1"/>
</dbReference>
<comment type="caution">
    <text evidence="10">The sequence shown here is derived from an EMBL/GenBank/DDBJ whole genome shotgun (WGS) entry which is preliminary data.</text>
</comment>
<evidence type="ECO:0000259" key="9">
    <source>
        <dbReference type="Pfam" id="PF05922"/>
    </source>
</evidence>
<organism evidence="10 11">
    <name type="scientific">Conoideocrella luteorostrata</name>
    <dbReference type="NCBI Taxonomy" id="1105319"/>
    <lineage>
        <taxon>Eukaryota</taxon>
        <taxon>Fungi</taxon>
        <taxon>Dikarya</taxon>
        <taxon>Ascomycota</taxon>
        <taxon>Pezizomycotina</taxon>
        <taxon>Sordariomycetes</taxon>
        <taxon>Hypocreomycetidae</taxon>
        <taxon>Hypocreales</taxon>
        <taxon>Clavicipitaceae</taxon>
        <taxon>Conoideocrella</taxon>
    </lineage>
</organism>
<dbReference type="InterPro" id="IPR010259">
    <property type="entry name" value="S8pro/Inhibitor_I9"/>
</dbReference>
<dbReference type="Gene3D" id="3.30.70.80">
    <property type="entry name" value="Peptidase S8 propeptide/proteinase inhibitor I9"/>
    <property type="match status" value="1"/>
</dbReference>
<keyword evidence="2" id="KW-0645">Protease</keyword>
<feature type="signal peptide" evidence="7">
    <location>
        <begin position="1"/>
        <end position="15"/>
    </location>
</feature>
<evidence type="ECO:0000256" key="2">
    <source>
        <dbReference type="ARBA" id="ARBA00022670"/>
    </source>
</evidence>
<dbReference type="GO" id="GO:0004252">
    <property type="term" value="F:serine-type endopeptidase activity"/>
    <property type="evidence" value="ECO:0007669"/>
    <property type="project" value="InterPro"/>
</dbReference>
<keyword evidence="3 7" id="KW-0732">Signal</keyword>
<protein>
    <submittedName>
        <fullName evidence="10">Uncharacterized protein</fullName>
    </submittedName>
</protein>
<dbReference type="Pfam" id="PF05922">
    <property type="entry name" value="Inhibitor_I9"/>
    <property type="match status" value="1"/>
</dbReference>
<dbReference type="Gene3D" id="3.40.50.200">
    <property type="entry name" value="Peptidase S8/S53 domain"/>
    <property type="match status" value="1"/>
</dbReference>
<dbReference type="GO" id="GO:0006508">
    <property type="term" value="P:proteolysis"/>
    <property type="evidence" value="ECO:0007669"/>
    <property type="project" value="UniProtKB-KW"/>
</dbReference>
<evidence type="ECO:0000259" key="8">
    <source>
        <dbReference type="Pfam" id="PF00082"/>
    </source>
</evidence>
<keyword evidence="11" id="KW-1185">Reference proteome</keyword>